<proteinExistence type="predicted"/>
<reference evidence="1" key="1">
    <citation type="submission" date="2023-06" db="EMBL/GenBank/DDBJ databases">
        <authorList>
            <consortium name="Lawrence Berkeley National Laboratory"/>
            <person name="Ahrendt S."/>
            <person name="Sahu N."/>
            <person name="Indic B."/>
            <person name="Wong-Bajracharya J."/>
            <person name="Merenyi Z."/>
            <person name="Ke H.-M."/>
            <person name="Monk M."/>
            <person name="Kocsube S."/>
            <person name="Drula E."/>
            <person name="Lipzen A."/>
            <person name="Balint B."/>
            <person name="Henrissat B."/>
            <person name="Andreopoulos B."/>
            <person name="Martin F.M."/>
            <person name="Harder C.B."/>
            <person name="Rigling D."/>
            <person name="Ford K.L."/>
            <person name="Foster G.D."/>
            <person name="Pangilinan J."/>
            <person name="Papanicolaou A."/>
            <person name="Barry K."/>
            <person name="LaButti K."/>
            <person name="Viragh M."/>
            <person name="Koriabine M."/>
            <person name="Yan M."/>
            <person name="Riley R."/>
            <person name="Champramary S."/>
            <person name="Plett K.L."/>
            <person name="Tsai I.J."/>
            <person name="Slot J."/>
            <person name="Sipos G."/>
            <person name="Plett J."/>
            <person name="Nagy L.G."/>
            <person name="Grigoriev I.V."/>
        </authorList>
    </citation>
    <scope>NUCLEOTIDE SEQUENCE</scope>
    <source>
        <strain evidence="1">HWK02</strain>
    </source>
</reference>
<name>A0AA39PYY8_9AGAR</name>
<organism evidence="1 2">
    <name type="scientific">Armillaria luteobubalina</name>
    <dbReference type="NCBI Taxonomy" id="153913"/>
    <lineage>
        <taxon>Eukaryota</taxon>
        <taxon>Fungi</taxon>
        <taxon>Dikarya</taxon>
        <taxon>Basidiomycota</taxon>
        <taxon>Agaricomycotina</taxon>
        <taxon>Agaricomycetes</taxon>
        <taxon>Agaricomycetidae</taxon>
        <taxon>Agaricales</taxon>
        <taxon>Marasmiineae</taxon>
        <taxon>Physalacriaceae</taxon>
        <taxon>Armillaria</taxon>
    </lineage>
</organism>
<dbReference type="Gene3D" id="2.70.50.70">
    <property type="match status" value="1"/>
</dbReference>
<dbReference type="AlphaFoldDB" id="A0AA39PYY8"/>
<keyword evidence="2" id="KW-1185">Reference proteome</keyword>
<accession>A0AA39PYY8</accession>
<evidence type="ECO:0000313" key="1">
    <source>
        <dbReference type="EMBL" id="KAK0492729.1"/>
    </source>
</evidence>
<evidence type="ECO:0000313" key="2">
    <source>
        <dbReference type="Proteomes" id="UP001175228"/>
    </source>
</evidence>
<dbReference type="Proteomes" id="UP001175228">
    <property type="component" value="Unassembled WGS sequence"/>
</dbReference>
<gene>
    <name evidence="1" type="ORF">EDD18DRAFT_451556</name>
</gene>
<dbReference type="EMBL" id="JAUEPU010000028">
    <property type="protein sequence ID" value="KAK0492729.1"/>
    <property type="molecule type" value="Genomic_DNA"/>
</dbReference>
<protein>
    <submittedName>
        <fullName evidence="1">Uncharacterized protein</fullName>
    </submittedName>
</protein>
<comment type="caution">
    <text evidence="1">The sequence shown here is derived from an EMBL/GenBank/DDBJ whole genome shotgun (WGS) entry which is preliminary data.</text>
</comment>
<sequence>MAVVTLIANDGKIYFMIFSYIESGQYLLHHDSLIALTRREYIRFEITGGGNSTSPSTVSFPGAYAVLPSIRRSSYQTLNGITIPGQCSALYGSLSP</sequence>